<dbReference type="Gene3D" id="1.20.5.780">
    <property type="entry name" value="Single helix bin"/>
    <property type="match status" value="1"/>
</dbReference>
<dbReference type="SUPFAM" id="SSF47598">
    <property type="entry name" value="Ribbon-helix-helix"/>
    <property type="match status" value="1"/>
</dbReference>
<dbReference type="RefSeq" id="WP_101290999.1">
    <property type="nucleotide sequence ID" value="NZ_FOUQ01000002.1"/>
</dbReference>
<reference evidence="1 2" key="1">
    <citation type="submission" date="2017-12" db="EMBL/GenBank/DDBJ databases">
        <title>Anaerobic carbon monoxide metabolism by Pleomorphomonas carboxyditropha sp. nov., a new mesophilic hydrogenogenic carboxidotroph.</title>
        <authorList>
            <person name="Esquivel-Elizondo S."/>
            <person name="Krajmalnik-Brown R."/>
        </authorList>
    </citation>
    <scope>NUCLEOTIDE SEQUENCE [LARGE SCALE GENOMIC DNA]</scope>
    <source>
        <strain evidence="1 2">R5-392</strain>
    </source>
</reference>
<dbReference type="InterPro" id="IPR008651">
    <property type="entry name" value="Uncharacterised_HicB"/>
</dbReference>
<protein>
    <submittedName>
        <fullName evidence="1">Toxin-antitoxin system HicB family antitoxin</fullName>
    </submittedName>
</protein>
<dbReference type="Proteomes" id="UP000233491">
    <property type="component" value="Unassembled WGS sequence"/>
</dbReference>
<evidence type="ECO:0000313" key="1">
    <source>
        <dbReference type="EMBL" id="PKR87490.1"/>
    </source>
</evidence>
<dbReference type="Pfam" id="PF05534">
    <property type="entry name" value="HicB"/>
    <property type="match status" value="1"/>
</dbReference>
<dbReference type="InterPro" id="IPR035069">
    <property type="entry name" value="TTHA1013/TTHA0281-like"/>
</dbReference>
<sequence length="113" mass="12237">MSGMTYKGYHARVEFDADDEIFVGRVAGLNDVVGFHAETVEDLKAAFREAVDDYLETCRTIGKAPQKPYSGRVMFRISPEVHAKAATAAELSGKSLNEWAEAALAEAAAKQVA</sequence>
<evidence type="ECO:0000313" key="2">
    <source>
        <dbReference type="Proteomes" id="UP000233491"/>
    </source>
</evidence>
<accession>A0A1I4RLD3</accession>
<dbReference type="AlphaFoldDB" id="A0A1I4RLD3"/>
<dbReference type="GO" id="GO:0006355">
    <property type="term" value="P:regulation of DNA-templated transcription"/>
    <property type="evidence" value="ECO:0007669"/>
    <property type="project" value="InterPro"/>
</dbReference>
<keyword evidence="2" id="KW-1185">Reference proteome</keyword>
<comment type="caution">
    <text evidence="1">The sequence shown here is derived from an EMBL/GenBank/DDBJ whole genome shotgun (WGS) entry which is preliminary data.</text>
</comment>
<name>A0A1I4RLD3_9HYPH</name>
<dbReference type="EMBL" id="PJNW01000017">
    <property type="protein sequence ID" value="PKR87490.1"/>
    <property type="molecule type" value="Genomic_DNA"/>
</dbReference>
<dbReference type="OrthoDB" id="5297106at2"/>
<organism evidence="1 2">
    <name type="scientific">Pleomorphomonas diazotrophica</name>
    <dbReference type="NCBI Taxonomy" id="1166257"/>
    <lineage>
        <taxon>Bacteria</taxon>
        <taxon>Pseudomonadati</taxon>
        <taxon>Pseudomonadota</taxon>
        <taxon>Alphaproteobacteria</taxon>
        <taxon>Hyphomicrobiales</taxon>
        <taxon>Pleomorphomonadaceae</taxon>
        <taxon>Pleomorphomonas</taxon>
    </lineage>
</organism>
<dbReference type="SUPFAM" id="SSF143100">
    <property type="entry name" value="TTHA1013/TTHA0281-like"/>
    <property type="match status" value="1"/>
</dbReference>
<gene>
    <name evidence="1" type="ORF">CXZ10_19275</name>
</gene>
<proteinExistence type="predicted"/>
<dbReference type="InterPro" id="IPR010985">
    <property type="entry name" value="Ribbon_hlx_hlx"/>
</dbReference>